<gene>
    <name evidence="1" type="ORF">C0Q92_30755</name>
</gene>
<evidence type="ECO:0000313" key="2">
    <source>
        <dbReference type="Proteomes" id="UP000292693"/>
    </source>
</evidence>
<protein>
    <submittedName>
        <fullName evidence="1">Uncharacterized protein</fullName>
    </submittedName>
</protein>
<comment type="caution">
    <text evidence="1">The sequence shown here is derived from an EMBL/GenBank/DDBJ whole genome shotgun (WGS) entry which is preliminary data.</text>
</comment>
<dbReference type="EMBL" id="PKLL01000033">
    <property type="protein sequence ID" value="RZE15436.1"/>
    <property type="molecule type" value="Genomic_DNA"/>
</dbReference>
<dbReference type="AlphaFoldDB" id="A0A8G2DZT6"/>
<sequence length="60" mass="6641">MLKRIEQGWTHAGMAYVLGTSGPPDGRLLGIELFSARRRLHPELLSSADRIDGEPRQPSV</sequence>
<evidence type="ECO:0000313" key="1">
    <source>
        <dbReference type="EMBL" id="RZE15436.1"/>
    </source>
</evidence>
<organism evidence="1 2">
    <name type="scientific">Streptomyces albidoflavus</name>
    <dbReference type="NCBI Taxonomy" id="1886"/>
    <lineage>
        <taxon>Bacteria</taxon>
        <taxon>Bacillati</taxon>
        <taxon>Actinomycetota</taxon>
        <taxon>Actinomycetes</taxon>
        <taxon>Kitasatosporales</taxon>
        <taxon>Streptomycetaceae</taxon>
        <taxon>Streptomyces</taxon>
        <taxon>Streptomyces albidoflavus group</taxon>
    </lineage>
</organism>
<proteinExistence type="predicted"/>
<name>A0A8G2DZT6_9ACTN</name>
<dbReference type="Proteomes" id="UP000292693">
    <property type="component" value="Unassembled WGS sequence"/>
</dbReference>
<accession>A0A8G2DZT6</accession>
<reference evidence="1 2" key="1">
    <citation type="submission" date="2017-12" db="EMBL/GenBank/DDBJ databases">
        <title>Population genomics insights into the ecological differentiation and adaptive evolution in streptomycetes.</title>
        <authorList>
            <person name="Li Y."/>
            <person name="Huang Y."/>
        </authorList>
    </citation>
    <scope>NUCLEOTIDE SEQUENCE [LARGE SCALE GENOMIC DNA]</scope>
    <source>
        <strain evidence="1 2">NBRC 100770</strain>
    </source>
</reference>